<dbReference type="EMBL" id="VDUZ01000025">
    <property type="protein sequence ID" value="TXL73408.1"/>
    <property type="molecule type" value="Genomic_DNA"/>
</dbReference>
<dbReference type="Pfam" id="PF10006">
    <property type="entry name" value="DUF2249"/>
    <property type="match status" value="1"/>
</dbReference>
<comment type="caution">
    <text evidence="2">The sequence shown here is derived from an EMBL/GenBank/DDBJ whole genome shotgun (WGS) entry which is preliminary data.</text>
</comment>
<organism evidence="2 3">
    <name type="scientific">Vineibacter terrae</name>
    <dbReference type="NCBI Taxonomy" id="2586908"/>
    <lineage>
        <taxon>Bacteria</taxon>
        <taxon>Pseudomonadati</taxon>
        <taxon>Pseudomonadota</taxon>
        <taxon>Alphaproteobacteria</taxon>
        <taxon>Hyphomicrobiales</taxon>
        <taxon>Vineibacter</taxon>
    </lineage>
</organism>
<name>A0A5C8PHX4_9HYPH</name>
<proteinExistence type="predicted"/>
<reference evidence="2 3" key="1">
    <citation type="submission" date="2019-06" db="EMBL/GenBank/DDBJ databases">
        <title>New taxonomy in bacterial strain CC-CFT640, isolated from vineyard.</title>
        <authorList>
            <person name="Lin S.-Y."/>
            <person name="Tsai C.-F."/>
            <person name="Young C.-C."/>
        </authorList>
    </citation>
    <scope>NUCLEOTIDE SEQUENCE [LARGE SCALE GENOMIC DNA]</scope>
    <source>
        <strain evidence="2 3">CC-CFT640</strain>
    </source>
</reference>
<dbReference type="RefSeq" id="WP_147848930.1">
    <property type="nucleotide sequence ID" value="NZ_VDUZ01000025.1"/>
</dbReference>
<dbReference type="Proteomes" id="UP000321638">
    <property type="component" value="Unassembled WGS sequence"/>
</dbReference>
<accession>A0A5C8PHX4</accession>
<dbReference type="InterPro" id="IPR018720">
    <property type="entry name" value="DUF2249"/>
</dbReference>
<protein>
    <submittedName>
        <fullName evidence="2">DUF2249 domain-containing protein</fullName>
    </submittedName>
</protein>
<evidence type="ECO:0000313" key="3">
    <source>
        <dbReference type="Proteomes" id="UP000321638"/>
    </source>
</evidence>
<feature type="domain" description="DUF2249" evidence="1">
    <location>
        <begin position="12"/>
        <end position="81"/>
    </location>
</feature>
<keyword evidence="3" id="KW-1185">Reference proteome</keyword>
<evidence type="ECO:0000259" key="1">
    <source>
        <dbReference type="Pfam" id="PF10006"/>
    </source>
</evidence>
<sequence length="86" mass="9938">MPQTQHASAASEIDVRSLPPAQRHEKIFERVDQLVPGGSFVLVNDHDPKPLYYQLEAERPRQFSWTYLERGPAVWRVEIGRLQKVA</sequence>
<dbReference type="AlphaFoldDB" id="A0A5C8PHX4"/>
<evidence type="ECO:0000313" key="2">
    <source>
        <dbReference type="EMBL" id="TXL73408.1"/>
    </source>
</evidence>
<dbReference type="OrthoDB" id="8451629at2"/>
<gene>
    <name evidence="2" type="ORF">FHP25_20955</name>
</gene>